<proteinExistence type="predicted"/>
<name>A0AA40BS56_9PEZI</name>
<keyword evidence="2" id="KW-1185">Reference proteome</keyword>
<evidence type="ECO:0000313" key="2">
    <source>
        <dbReference type="Proteomes" id="UP001172159"/>
    </source>
</evidence>
<accession>A0AA40BS56</accession>
<dbReference type="Proteomes" id="UP001172159">
    <property type="component" value="Unassembled WGS sequence"/>
</dbReference>
<sequence length="318" mass="34458">MPDQVQLQSDISSLGLRGLGAFSSVLAALSADNISPMAILQMEQLGSAFNVNGSFAAKVPESLTRFSSHRLGRLALAVGWRRGDSASLLAQSAGGQAISLLSVCLTNIYRAEAVGQILAGLCYKLLPKTFPIASVAHLADVAALLASKLNRLGFGNTLAEQAIRVLSAYENLGIEPPKDLLETLSTESMVEVFESLNHLTEEGLVIRIKGSYGIVHILGIILFMFPLDAVVTVESFVIQEGPNRRVMVEICASGPTQIQVEKELGQPPFLSLPIRPPEAHEKIQGSYSFEWQGWLARKLELEFARFGALCTQRVLERD</sequence>
<evidence type="ECO:0000313" key="1">
    <source>
        <dbReference type="EMBL" id="KAK0739303.1"/>
    </source>
</evidence>
<protein>
    <submittedName>
        <fullName evidence="1">Uncharacterized protein</fullName>
    </submittedName>
</protein>
<gene>
    <name evidence="1" type="ORF">B0T21DRAFT_409658</name>
</gene>
<organism evidence="1 2">
    <name type="scientific">Apiosordaria backusii</name>
    <dbReference type="NCBI Taxonomy" id="314023"/>
    <lineage>
        <taxon>Eukaryota</taxon>
        <taxon>Fungi</taxon>
        <taxon>Dikarya</taxon>
        <taxon>Ascomycota</taxon>
        <taxon>Pezizomycotina</taxon>
        <taxon>Sordariomycetes</taxon>
        <taxon>Sordariomycetidae</taxon>
        <taxon>Sordariales</taxon>
        <taxon>Lasiosphaeriaceae</taxon>
        <taxon>Apiosordaria</taxon>
    </lineage>
</organism>
<comment type="caution">
    <text evidence="1">The sequence shown here is derived from an EMBL/GenBank/DDBJ whole genome shotgun (WGS) entry which is preliminary data.</text>
</comment>
<dbReference type="EMBL" id="JAUKTV010000004">
    <property type="protein sequence ID" value="KAK0739303.1"/>
    <property type="molecule type" value="Genomic_DNA"/>
</dbReference>
<dbReference type="AlphaFoldDB" id="A0AA40BS56"/>
<reference evidence="1" key="1">
    <citation type="submission" date="2023-06" db="EMBL/GenBank/DDBJ databases">
        <title>Genome-scale phylogeny and comparative genomics of the fungal order Sordariales.</title>
        <authorList>
            <consortium name="Lawrence Berkeley National Laboratory"/>
            <person name="Hensen N."/>
            <person name="Bonometti L."/>
            <person name="Westerberg I."/>
            <person name="Brannstrom I.O."/>
            <person name="Guillou S."/>
            <person name="Cros-Aarteil S."/>
            <person name="Calhoun S."/>
            <person name="Haridas S."/>
            <person name="Kuo A."/>
            <person name="Mondo S."/>
            <person name="Pangilinan J."/>
            <person name="Riley R."/>
            <person name="Labutti K."/>
            <person name="Andreopoulos B."/>
            <person name="Lipzen A."/>
            <person name="Chen C."/>
            <person name="Yanf M."/>
            <person name="Daum C."/>
            <person name="Ng V."/>
            <person name="Clum A."/>
            <person name="Steindorff A."/>
            <person name="Ohm R."/>
            <person name="Martin F."/>
            <person name="Silar P."/>
            <person name="Natvig D."/>
            <person name="Lalanne C."/>
            <person name="Gautier V."/>
            <person name="Ament-Velasquez S.L."/>
            <person name="Kruys A."/>
            <person name="Hutchinson M.I."/>
            <person name="Powell A.J."/>
            <person name="Barry K."/>
            <person name="Miller A.N."/>
            <person name="Grigoriev I.V."/>
            <person name="Debuchy R."/>
            <person name="Gladieux P."/>
            <person name="Thoren M.H."/>
            <person name="Johannesson H."/>
        </authorList>
    </citation>
    <scope>NUCLEOTIDE SEQUENCE</scope>
    <source>
        <strain evidence="1">CBS 540.89</strain>
    </source>
</reference>